<feature type="transmembrane region" description="Helical" evidence="1">
    <location>
        <begin position="307"/>
        <end position="327"/>
    </location>
</feature>
<evidence type="ECO:0000256" key="1">
    <source>
        <dbReference type="SAM" id="Phobius"/>
    </source>
</evidence>
<keyword evidence="1" id="KW-0812">Transmembrane</keyword>
<feature type="transmembrane region" description="Helical" evidence="1">
    <location>
        <begin position="333"/>
        <end position="360"/>
    </location>
</feature>
<organism evidence="3 4">
    <name type="scientific">Mycolicibacterium lutetiense</name>
    <dbReference type="NCBI Taxonomy" id="1641992"/>
    <lineage>
        <taxon>Bacteria</taxon>
        <taxon>Bacillati</taxon>
        <taxon>Actinomycetota</taxon>
        <taxon>Actinomycetes</taxon>
        <taxon>Mycobacteriales</taxon>
        <taxon>Mycobacteriaceae</taxon>
        <taxon>Mycolicibacterium</taxon>
    </lineage>
</organism>
<feature type="transmembrane region" description="Helical" evidence="1">
    <location>
        <begin position="251"/>
        <end position="272"/>
    </location>
</feature>
<feature type="transmembrane region" description="Helical" evidence="1">
    <location>
        <begin position="65"/>
        <end position="85"/>
    </location>
</feature>
<comment type="caution">
    <text evidence="3">The sequence shown here is derived from an EMBL/GenBank/DDBJ whole genome shotgun (WGS) entry which is preliminary data.</text>
</comment>
<sequence>MPSEVTERFEPVIEDVSTAVAQEAERQLTRTDEHTPRQVALALGAALTAWAELILLRSWWYSGGWIPAVVSWVLTVALVAGAWAAANANQPQRRAAADGFAWTAIIPLAAAVATSIPGHPTTWHALAAVLAAAGAAVLLAIWTDRHLSAVAAIVVAGLAAAAVLAVEGSGWQVRPERLAMVMLIVVLIIVTYTSNTMVITSGVPGPWFPSLTGRGVFERRPNSPRDSVSPVYPAGTEKPEQIAGWARRGNAVATGAMLGCAAVLVVAARYAVIPGQKYAAWYLVVALSIALIVLLRARSFADRWQSIILTVAPVVAVAVIIGRYAASTTPPDLTTSLVCVAVIVGIAVLGLVVGLVVVTAKVNAPIRRIVEFVEYALLLPLLPLAVWLLGLASMMRNMLGDV</sequence>
<feature type="transmembrane region" description="Helical" evidence="1">
    <location>
        <begin position="97"/>
        <end position="116"/>
    </location>
</feature>
<name>A0ABS5A5L3_9MYCO</name>
<gene>
    <name evidence="3" type="ORF">JOF57_006165</name>
</gene>
<keyword evidence="1" id="KW-1133">Transmembrane helix</keyword>
<keyword evidence="4" id="KW-1185">Reference proteome</keyword>
<feature type="transmembrane region" description="Helical" evidence="1">
    <location>
        <begin position="39"/>
        <end position="59"/>
    </location>
</feature>
<feature type="domain" description="EccD-like transmembrane" evidence="2">
    <location>
        <begin position="37"/>
        <end position="397"/>
    </location>
</feature>
<feature type="transmembrane region" description="Helical" evidence="1">
    <location>
        <begin position="372"/>
        <end position="395"/>
    </location>
</feature>
<dbReference type="EMBL" id="JAGIOP010000003">
    <property type="protein sequence ID" value="MBP2456189.1"/>
    <property type="molecule type" value="Genomic_DNA"/>
</dbReference>
<keyword evidence="1" id="KW-0472">Membrane</keyword>
<proteinExistence type="predicted"/>
<dbReference type="Proteomes" id="UP000694460">
    <property type="component" value="Unassembled WGS sequence"/>
</dbReference>
<dbReference type="InterPro" id="IPR006707">
    <property type="entry name" value="T7SS_EccD"/>
</dbReference>
<evidence type="ECO:0000259" key="2">
    <source>
        <dbReference type="Pfam" id="PF19053"/>
    </source>
</evidence>
<accession>A0ABS5A5L3</accession>
<protein>
    <submittedName>
        <fullName evidence="3">Type VII secretion integral membrane protein EccD</fullName>
    </submittedName>
</protein>
<evidence type="ECO:0000313" key="4">
    <source>
        <dbReference type="Proteomes" id="UP000694460"/>
    </source>
</evidence>
<reference evidence="3 4" key="1">
    <citation type="submission" date="2021-03" db="EMBL/GenBank/DDBJ databases">
        <title>Sequencing the genomes of 1000 actinobacteria strains.</title>
        <authorList>
            <person name="Klenk H.-P."/>
        </authorList>
    </citation>
    <scope>NUCLEOTIDE SEQUENCE [LARGE SCALE GENOMIC DNA]</scope>
    <source>
        <strain evidence="3 4">DSM 46713</strain>
    </source>
</reference>
<feature type="transmembrane region" description="Helical" evidence="1">
    <location>
        <begin position="122"/>
        <end position="142"/>
    </location>
</feature>
<feature type="transmembrane region" description="Helical" evidence="1">
    <location>
        <begin position="178"/>
        <end position="199"/>
    </location>
</feature>
<dbReference type="Pfam" id="PF19053">
    <property type="entry name" value="EccD"/>
    <property type="match status" value="1"/>
</dbReference>
<feature type="transmembrane region" description="Helical" evidence="1">
    <location>
        <begin position="278"/>
        <end position="295"/>
    </location>
</feature>
<feature type="transmembrane region" description="Helical" evidence="1">
    <location>
        <begin position="149"/>
        <end position="166"/>
    </location>
</feature>
<evidence type="ECO:0000313" key="3">
    <source>
        <dbReference type="EMBL" id="MBP2456189.1"/>
    </source>
</evidence>
<dbReference type="NCBIfam" id="TIGR03920">
    <property type="entry name" value="T7SS_EccD"/>
    <property type="match status" value="1"/>
</dbReference>
<dbReference type="InterPro" id="IPR044049">
    <property type="entry name" value="EccD_transm"/>
</dbReference>